<feature type="region of interest" description="Disordered" evidence="2">
    <location>
        <begin position="1"/>
        <end position="23"/>
    </location>
</feature>
<dbReference type="InterPro" id="IPR036388">
    <property type="entry name" value="WH-like_DNA-bd_sf"/>
</dbReference>
<protein>
    <submittedName>
        <fullName evidence="4">ROK family transcriptional regulator</fullName>
    </submittedName>
</protein>
<proteinExistence type="inferred from homology"/>
<dbReference type="Gene3D" id="1.10.10.10">
    <property type="entry name" value="Winged helix-like DNA-binding domain superfamily/Winged helix DNA-binding domain"/>
    <property type="match status" value="1"/>
</dbReference>
<accession>A0ABT7SA29</accession>
<keyword evidence="5" id="KW-1185">Reference proteome</keyword>
<dbReference type="Gene3D" id="3.30.420.40">
    <property type="match status" value="2"/>
</dbReference>
<dbReference type="SUPFAM" id="SSF53067">
    <property type="entry name" value="Actin-like ATPase domain"/>
    <property type="match status" value="1"/>
</dbReference>
<evidence type="ECO:0000259" key="3">
    <source>
        <dbReference type="Pfam" id="PF12802"/>
    </source>
</evidence>
<dbReference type="Proteomes" id="UP001321453">
    <property type="component" value="Unassembled WGS sequence"/>
</dbReference>
<dbReference type="SUPFAM" id="SSF46785">
    <property type="entry name" value="Winged helix' DNA-binding domain"/>
    <property type="match status" value="1"/>
</dbReference>
<dbReference type="InterPro" id="IPR000835">
    <property type="entry name" value="HTH_MarR-typ"/>
</dbReference>
<comment type="caution">
    <text evidence="4">The sequence shown here is derived from an EMBL/GenBank/DDBJ whole genome shotgun (WGS) entry which is preliminary data.</text>
</comment>
<dbReference type="Pfam" id="PF00480">
    <property type="entry name" value="ROK"/>
    <property type="match status" value="1"/>
</dbReference>
<comment type="similarity">
    <text evidence="1">Belongs to the ROK (NagC/XylR) family.</text>
</comment>
<gene>
    <name evidence="4" type="ORF">QRT05_14140</name>
</gene>
<evidence type="ECO:0000256" key="2">
    <source>
        <dbReference type="SAM" id="MobiDB-lite"/>
    </source>
</evidence>
<dbReference type="EMBL" id="JAUCGR010000004">
    <property type="protein sequence ID" value="MDM7832478.1"/>
    <property type="molecule type" value="Genomic_DNA"/>
</dbReference>
<sequence>MPATSGGNVAASRDTGSQKALRERNTQLVVTTLGANGPQTQAALARRTGLSTGTVSNIVRDLTARGRVTTSSVISAGRRSIEVTLVPDGRVVVGVDVGRTHLRVMGLNTARQAFGMRSAALSESHRPADTLPMARRMLDAMLEEHGIDRADVMLCGLAFPASLEPSTGAVVQASVLPHWAGLNLIEATTSAFALPVVLENDANLGALAHAGNGRFVDTHCLVYLKVGTGIGAGLALDGRLYESLSGISGEIGHSQVVDGGDVCTCGNRGCLETVASTRRLIADLAYIRPGRRVDLDEVIDAATAGEPAVLRLLHDAGVVIGKALAPICNLLSPDVVVVGGPMARVGGPLLEGLVQSARQRSLAAATAHTEFVLSDLADDAEVHGACLLALRKVLTEGDDLVSNR</sequence>
<dbReference type="PANTHER" id="PTHR18964:SF173">
    <property type="entry name" value="GLUCOKINASE"/>
    <property type="match status" value="1"/>
</dbReference>
<organism evidence="4 5">
    <name type="scientific">Cellulomonas edaphi</name>
    <dbReference type="NCBI Taxonomy" id="3053468"/>
    <lineage>
        <taxon>Bacteria</taxon>
        <taxon>Bacillati</taxon>
        <taxon>Actinomycetota</taxon>
        <taxon>Actinomycetes</taxon>
        <taxon>Micrococcales</taxon>
        <taxon>Cellulomonadaceae</taxon>
        <taxon>Cellulomonas</taxon>
    </lineage>
</organism>
<dbReference type="Pfam" id="PF12802">
    <property type="entry name" value="MarR_2"/>
    <property type="match status" value="1"/>
</dbReference>
<name>A0ABT7SA29_9CELL</name>
<dbReference type="PANTHER" id="PTHR18964">
    <property type="entry name" value="ROK (REPRESSOR, ORF, KINASE) FAMILY"/>
    <property type="match status" value="1"/>
</dbReference>
<reference evidence="4 5" key="1">
    <citation type="submission" date="2023-06" db="EMBL/GenBank/DDBJ databases">
        <title>Cellulomonas sp. MW9 Whole genome sequence.</title>
        <authorList>
            <person name="Park S."/>
        </authorList>
    </citation>
    <scope>NUCLEOTIDE SEQUENCE [LARGE SCALE GENOMIC DNA]</scope>
    <source>
        <strain evidence="4 5">MW9</strain>
    </source>
</reference>
<evidence type="ECO:0000256" key="1">
    <source>
        <dbReference type="ARBA" id="ARBA00006479"/>
    </source>
</evidence>
<dbReference type="RefSeq" id="WP_289447977.1">
    <property type="nucleotide sequence ID" value="NZ_JAUCGR010000004.1"/>
</dbReference>
<evidence type="ECO:0000313" key="5">
    <source>
        <dbReference type="Proteomes" id="UP001321453"/>
    </source>
</evidence>
<dbReference type="InterPro" id="IPR036390">
    <property type="entry name" value="WH_DNA-bd_sf"/>
</dbReference>
<feature type="domain" description="HTH marR-type" evidence="3">
    <location>
        <begin position="32"/>
        <end position="78"/>
    </location>
</feature>
<dbReference type="InterPro" id="IPR000600">
    <property type="entry name" value="ROK"/>
</dbReference>
<evidence type="ECO:0000313" key="4">
    <source>
        <dbReference type="EMBL" id="MDM7832478.1"/>
    </source>
</evidence>
<dbReference type="InterPro" id="IPR043129">
    <property type="entry name" value="ATPase_NBD"/>
</dbReference>